<dbReference type="RefSeq" id="WP_205720590.1">
    <property type="nucleotide sequence ID" value="NZ_CP070608.1"/>
</dbReference>
<gene>
    <name evidence="1" type="ORF">JR347_10660</name>
</gene>
<dbReference type="Gene3D" id="3.40.390.70">
    <property type="match status" value="1"/>
</dbReference>
<dbReference type="AlphaFoldDB" id="A0A974WFI5"/>
<dbReference type="InterPro" id="IPR030890">
    <property type="entry name" value="LP_HExxH_w_TonB"/>
</dbReference>
<dbReference type="KEGG" id="fuv:JR347_10660"/>
<sequence length="250" mass="29515">MIKYLIAYLLIIFCVDILQAQTISWQDSSSNAVVYLHIDEADFKEHKHRTSGKFDVIETHPKYHQTVLATINKALRKYPASVINEHFTTIYVYDEFDKKRIMMGTYLGRHGFFFAVKYMEDGSVNTEMLERLIHHEFSHRLFLFESKGFDDKAWTANNTLKYGDIKSYRQNLETELFDKGFIYKYSVMNKLEDFSTFAENLFVSKPGFWEAIKSHETLRNKFKVASEFYESIDPQFNEAYFLDMHGVSLD</sequence>
<evidence type="ECO:0000313" key="1">
    <source>
        <dbReference type="EMBL" id="QSE96077.1"/>
    </source>
</evidence>
<keyword evidence="2" id="KW-1185">Reference proteome</keyword>
<dbReference type="Proteomes" id="UP000662783">
    <property type="component" value="Chromosome"/>
</dbReference>
<reference evidence="1" key="1">
    <citation type="submission" date="2021-02" db="EMBL/GenBank/DDBJ databases">
        <title>Fulvivirga sp. S481 isolated from sea water.</title>
        <authorList>
            <person name="Bae S.S."/>
            <person name="Baek K."/>
        </authorList>
    </citation>
    <scope>NUCLEOTIDE SEQUENCE</scope>
    <source>
        <strain evidence="1">S481</strain>
    </source>
</reference>
<evidence type="ECO:0000313" key="2">
    <source>
        <dbReference type="Proteomes" id="UP000662783"/>
    </source>
</evidence>
<organism evidence="1 2">
    <name type="scientific">Fulvivirga lutea</name>
    <dbReference type="NCBI Taxonomy" id="2810512"/>
    <lineage>
        <taxon>Bacteria</taxon>
        <taxon>Pseudomonadati</taxon>
        <taxon>Bacteroidota</taxon>
        <taxon>Cytophagia</taxon>
        <taxon>Cytophagales</taxon>
        <taxon>Fulvivirgaceae</taxon>
        <taxon>Fulvivirga</taxon>
    </lineage>
</organism>
<proteinExistence type="predicted"/>
<dbReference type="EMBL" id="CP070608">
    <property type="protein sequence ID" value="QSE96077.1"/>
    <property type="molecule type" value="Genomic_DNA"/>
</dbReference>
<protein>
    <submittedName>
        <fullName evidence="1">Uncharacterized protein</fullName>
    </submittedName>
</protein>
<name>A0A974WFI5_9BACT</name>
<accession>A0A974WFI5</accession>
<dbReference type="Pfam" id="PF15890">
    <property type="entry name" value="Peptidase_Mx1"/>
    <property type="match status" value="1"/>
</dbReference>